<evidence type="ECO:0000313" key="4">
    <source>
        <dbReference type="Proteomes" id="UP000266426"/>
    </source>
</evidence>
<reference evidence="3 4" key="1">
    <citation type="journal article" date="2017" name="ISME J.">
        <title>Energy and carbon metabolisms in a deep terrestrial subsurface fluid microbial community.</title>
        <authorList>
            <person name="Momper L."/>
            <person name="Jungbluth S.P."/>
            <person name="Lee M.D."/>
            <person name="Amend J.P."/>
        </authorList>
    </citation>
    <scope>NUCLEOTIDE SEQUENCE [LARGE SCALE GENOMIC DNA]</scope>
    <source>
        <strain evidence="3">SURF_26</strain>
    </source>
</reference>
<dbReference type="Pfam" id="PF12146">
    <property type="entry name" value="Hydrolase_4"/>
    <property type="match status" value="1"/>
</dbReference>
<sequence length="492" mass="56584">MENDMTARKKKPFIKTLSFVLFIIIAVPVLLLIFFAFSSRKMADLEIWHTTRLINEFTMDSYREGYTFEDYLKQEDLLFEELTDRIYDHVPATPLNRLNRFNRESICFPGNYSRDWNRSFELIPANIKGGVLLIHGLSDAPYSMKHVAEFFYSKGFYTLGLRVPGHGTIPAQLNYVTRHDWITAATIAARQVRKMAGRDMPFYLCGYSNGAPISLGYTLDALDDPALPVPDKIFLFSPSIGVTKLAVLSRWLSRLSFIPYFQKSNWKDILPEYNPFKYSSFTMKASHESHLLTTEIQQRIDTLMKNNRSSELPPIVTFQSIVDATTKINDLIFQLYYKLSPKNNELVIFSVNENAGLEIFINQGYRNVLNTLMKPEKTPFNITIVTNKSPDSLETTAKQKPENDTVFTDKDLNASWPRGIYSLSHIALLFPPDDPLYGYDPPVSLKPVLHLGNLEIRGEVHVLTVSIPQLMRIKSNPFFDFMMKKIREHTEL</sequence>
<name>A0A3A4QYN4_9BACT</name>
<accession>A0A3A4QYN4</accession>
<dbReference type="InterPro" id="IPR022742">
    <property type="entry name" value="Hydrolase_4"/>
</dbReference>
<keyword evidence="1" id="KW-1133">Transmembrane helix</keyword>
<feature type="domain" description="Serine aminopeptidase S33" evidence="2">
    <location>
        <begin position="127"/>
        <end position="257"/>
    </location>
</feature>
<dbReference type="Proteomes" id="UP000266426">
    <property type="component" value="Unassembled WGS sequence"/>
</dbReference>
<keyword evidence="1" id="KW-0812">Transmembrane</keyword>
<dbReference type="SUPFAM" id="SSF53474">
    <property type="entry name" value="alpha/beta-Hydrolases"/>
    <property type="match status" value="1"/>
</dbReference>
<comment type="caution">
    <text evidence="3">The sequence shown here is derived from an EMBL/GenBank/DDBJ whole genome shotgun (WGS) entry which is preliminary data.</text>
</comment>
<gene>
    <name evidence="3" type="ORF">C4541_09565</name>
</gene>
<evidence type="ECO:0000313" key="3">
    <source>
        <dbReference type="EMBL" id="RJP57829.1"/>
    </source>
</evidence>
<protein>
    <recommendedName>
        <fullName evidence="2">Serine aminopeptidase S33 domain-containing protein</fullName>
    </recommendedName>
</protein>
<dbReference type="Gene3D" id="3.40.50.1820">
    <property type="entry name" value="alpha/beta hydrolase"/>
    <property type="match status" value="1"/>
</dbReference>
<dbReference type="EMBL" id="QZJZ01000074">
    <property type="protein sequence ID" value="RJP57829.1"/>
    <property type="molecule type" value="Genomic_DNA"/>
</dbReference>
<keyword evidence="1" id="KW-0472">Membrane</keyword>
<organism evidence="3 4">
    <name type="scientific">Candidatus Auribacter fodinae</name>
    <dbReference type="NCBI Taxonomy" id="2093366"/>
    <lineage>
        <taxon>Bacteria</taxon>
        <taxon>Pseudomonadati</taxon>
        <taxon>Candidatus Auribacterota</taxon>
        <taxon>Candidatus Auribacteria</taxon>
        <taxon>Candidatus Auribacterales</taxon>
        <taxon>Candidatus Auribacteraceae</taxon>
        <taxon>Candidatus Auribacter</taxon>
    </lineage>
</organism>
<evidence type="ECO:0000256" key="1">
    <source>
        <dbReference type="SAM" id="Phobius"/>
    </source>
</evidence>
<dbReference type="AlphaFoldDB" id="A0A3A4QYN4"/>
<evidence type="ECO:0000259" key="2">
    <source>
        <dbReference type="Pfam" id="PF12146"/>
    </source>
</evidence>
<feature type="transmembrane region" description="Helical" evidence="1">
    <location>
        <begin position="12"/>
        <end position="37"/>
    </location>
</feature>
<dbReference type="InterPro" id="IPR029058">
    <property type="entry name" value="AB_hydrolase_fold"/>
</dbReference>
<proteinExistence type="predicted"/>